<gene>
    <name evidence="1" type="ORF">PIB30_060334</name>
</gene>
<name>A0ABU6WKF6_9FABA</name>
<evidence type="ECO:0000313" key="1">
    <source>
        <dbReference type="EMBL" id="MED6185774.1"/>
    </source>
</evidence>
<proteinExistence type="predicted"/>
<keyword evidence="2" id="KW-1185">Reference proteome</keyword>
<reference evidence="1 2" key="1">
    <citation type="journal article" date="2023" name="Plants (Basel)">
        <title>Bridging the Gap: Combining Genomics and Transcriptomics Approaches to Understand Stylosanthes scabra, an Orphan Legume from the Brazilian Caatinga.</title>
        <authorList>
            <person name="Ferreira-Neto J.R.C."/>
            <person name="da Silva M.D."/>
            <person name="Binneck E."/>
            <person name="de Melo N.F."/>
            <person name="da Silva R.H."/>
            <person name="de Melo A.L.T.M."/>
            <person name="Pandolfi V."/>
            <person name="Bustamante F.O."/>
            <person name="Brasileiro-Vidal A.C."/>
            <person name="Benko-Iseppon A.M."/>
        </authorList>
    </citation>
    <scope>NUCLEOTIDE SEQUENCE [LARGE SCALE GENOMIC DNA]</scope>
    <source>
        <tissue evidence="1">Leaves</tissue>
    </source>
</reference>
<evidence type="ECO:0000313" key="2">
    <source>
        <dbReference type="Proteomes" id="UP001341840"/>
    </source>
</evidence>
<protein>
    <submittedName>
        <fullName evidence="1">Uncharacterized protein</fullName>
    </submittedName>
</protein>
<dbReference type="Proteomes" id="UP001341840">
    <property type="component" value="Unassembled WGS sequence"/>
</dbReference>
<comment type="caution">
    <text evidence="1">The sequence shown here is derived from an EMBL/GenBank/DDBJ whole genome shotgun (WGS) entry which is preliminary data.</text>
</comment>
<organism evidence="1 2">
    <name type="scientific">Stylosanthes scabra</name>
    <dbReference type="NCBI Taxonomy" id="79078"/>
    <lineage>
        <taxon>Eukaryota</taxon>
        <taxon>Viridiplantae</taxon>
        <taxon>Streptophyta</taxon>
        <taxon>Embryophyta</taxon>
        <taxon>Tracheophyta</taxon>
        <taxon>Spermatophyta</taxon>
        <taxon>Magnoliopsida</taxon>
        <taxon>eudicotyledons</taxon>
        <taxon>Gunneridae</taxon>
        <taxon>Pentapetalae</taxon>
        <taxon>rosids</taxon>
        <taxon>fabids</taxon>
        <taxon>Fabales</taxon>
        <taxon>Fabaceae</taxon>
        <taxon>Papilionoideae</taxon>
        <taxon>50 kb inversion clade</taxon>
        <taxon>dalbergioids sensu lato</taxon>
        <taxon>Dalbergieae</taxon>
        <taxon>Pterocarpus clade</taxon>
        <taxon>Stylosanthes</taxon>
    </lineage>
</organism>
<dbReference type="EMBL" id="JASCZI010181775">
    <property type="protein sequence ID" value="MED6185774.1"/>
    <property type="molecule type" value="Genomic_DNA"/>
</dbReference>
<accession>A0ABU6WKF6</accession>
<sequence length="95" mass="11044">MSKFRVCQRFYRRGPYLGLCIPGIAIPGSENPRYMYSVLNWRFSGSANVPSGFWDSRVNWMRQERRPKIDVRDEQRGWRGLPNKDLGTFASTAIA</sequence>